<name>A0A6A6PVV6_9PEZI</name>
<evidence type="ECO:0000313" key="6">
    <source>
        <dbReference type="EMBL" id="KAF2483809.1"/>
    </source>
</evidence>
<dbReference type="Pfam" id="PF05347">
    <property type="entry name" value="Complex1_LYR"/>
    <property type="match status" value="1"/>
</dbReference>
<dbReference type="GeneID" id="54470248"/>
<dbReference type="PANTHER" id="PTHR13675">
    <property type="entry name" value="LYR MOTIF-CONTAINING PROTEIN 2"/>
    <property type="match status" value="1"/>
</dbReference>
<sequence>MPRLSGLQKDVLALYRLCLRAARRKPTENRPNFEAFARREFDKNIDMDRKDFSSIEFLLRKGRRQLEIYEAPNITNISSQATSSTVHRLNQLFIAASME</sequence>
<dbReference type="AlphaFoldDB" id="A0A6A6PVV6"/>
<keyword evidence="3" id="KW-0143">Chaperone</keyword>
<protein>
    <recommendedName>
        <fullName evidence="5">Complex 1 LYR protein domain-containing protein</fullName>
    </recommendedName>
</protein>
<dbReference type="CDD" id="cd20268">
    <property type="entry name" value="Complex1_LYR_SDHAF1_LYRM8"/>
    <property type="match status" value="1"/>
</dbReference>
<dbReference type="GO" id="GO:0005759">
    <property type="term" value="C:mitochondrial matrix"/>
    <property type="evidence" value="ECO:0007669"/>
    <property type="project" value="UniProtKB-SubCell"/>
</dbReference>
<dbReference type="InterPro" id="IPR008011">
    <property type="entry name" value="Complex1_LYR_dom"/>
</dbReference>
<evidence type="ECO:0000256" key="4">
    <source>
        <dbReference type="ARBA" id="ARBA00025715"/>
    </source>
</evidence>
<dbReference type="EMBL" id="MU001634">
    <property type="protein sequence ID" value="KAF2483809.1"/>
    <property type="molecule type" value="Genomic_DNA"/>
</dbReference>
<proteinExistence type="inferred from homology"/>
<dbReference type="Proteomes" id="UP000799767">
    <property type="component" value="Unassembled WGS sequence"/>
</dbReference>
<keyword evidence="7" id="KW-1185">Reference proteome</keyword>
<accession>A0A6A6PVV6</accession>
<feature type="domain" description="Complex 1 LYR protein" evidence="5">
    <location>
        <begin position="10"/>
        <end position="67"/>
    </location>
</feature>
<evidence type="ECO:0000313" key="7">
    <source>
        <dbReference type="Proteomes" id="UP000799767"/>
    </source>
</evidence>
<evidence type="ECO:0000256" key="1">
    <source>
        <dbReference type="ARBA" id="ARBA00004305"/>
    </source>
</evidence>
<dbReference type="InterPro" id="IPR045295">
    <property type="entry name" value="Complex1_LYR_SDHAF1_LYRM8"/>
</dbReference>
<reference evidence="6" key="1">
    <citation type="journal article" date="2020" name="Stud. Mycol.">
        <title>101 Dothideomycetes genomes: a test case for predicting lifestyles and emergence of pathogens.</title>
        <authorList>
            <person name="Haridas S."/>
            <person name="Albert R."/>
            <person name="Binder M."/>
            <person name="Bloem J."/>
            <person name="Labutti K."/>
            <person name="Salamov A."/>
            <person name="Andreopoulos B."/>
            <person name="Baker S."/>
            <person name="Barry K."/>
            <person name="Bills G."/>
            <person name="Bluhm B."/>
            <person name="Cannon C."/>
            <person name="Castanera R."/>
            <person name="Culley D."/>
            <person name="Daum C."/>
            <person name="Ezra D."/>
            <person name="Gonzalez J."/>
            <person name="Henrissat B."/>
            <person name="Kuo A."/>
            <person name="Liang C."/>
            <person name="Lipzen A."/>
            <person name="Lutzoni F."/>
            <person name="Magnuson J."/>
            <person name="Mondo S."/>
            <person name="Nolan M."/>
            <person name="Ohm R."/>
            <person name="Pangilinan J."/>
            <person name="Park H.-J."/>
            <person name="Ramirez L."/>
            <person name="Alfaro M."/>
            <person name="Sun H."/>
            <person name="Tritt A."/>
            <person name="Yoshinaga Y."/>
            <person name="Zwiers L.-H."/>
            <person name="Turgeon B."/>
            <person name="Goodwin S."/>
            <person name="Spatafora J."/>
            <person name="Crous P."/>
            <person name="Grigoriev I."/>
        </authorList>
    </citation>
    <scope>NUCLEOTIDE SEQUENCE</scope>
    <source>
        <strain evidence="6">CBS 113389</strain>
    </source>
</reference>
<gene>
    <name evidence="6" type="ORF">BDY17DRAFT_115715</name>
</gene>
<dbReference type="GO" id="GO:0034553">
    <property type="term" value="P:mitochondrial respiratory chain complex II assembly"/>
    <property type="evidence" value="ECO:0007669"/>
    <property type="project" value="InterPro"/>
</dbReference>
<comment type="subcellular location">
    <subcellularLocation>
        <location evidence="1">Mitochondrion matrix</location>
    </subcellularLocation>
</comment>
<organism evidence="6 7">
    <name type="scientific">Neohortaea acidophila</name>
    <dbReference type="NCBI Taxonomy" id="245834"/>
    <lineage>
        <taxon>Eukaryota</taxon>
        <taxon>Fungi</taxon>
        <taxon>Dikarya</taxon>
        <taxon>Ascomycota</taxon>
        <taxon>Pezizomycotina</taxon>
        <taxon>Dothideomycetes</taxon>
        <taxon>Dothideomycetidae</taxon>
        <taxon>Mycosphaerellales</taxon>
        <taxon>Teratosphaeriaceae</taxon>
        <taxon>Neohortaea</taxon>
    </lineage>
</organism>
<evidence type="ECO:0000256" key="2">
    <source>
        <dbReference type="ARBA" id="ARBA00023128"/>
    </source>
</evidence>
<comment type="similarity">
    <text evidence="4">Belongs to the complex I LYR family. SDHAF1 subfamily.</text>
</comment>
<dbReference type="PANTHER" id="PTHR13675:SF1">
    <property type="entry name" value="SUCCINATE DEHYDROGENASE ASSEMBLY FACTOR 1, MITOCHONDRIAL"/>
    <property type="match status" value="1"/>
</dbReference>
<keyword evidence="2" id="KW-0496">Mitochondrion</keyword>
<evidence type="ECO:0000259" key="5">
    <source>
        <dbReference type="Pfam" id="PF05347"/>
    </source>
</evidence>
<evidence type="ECO:0000256" key="3">
    <source>
        <dbReference type="ARBA" id="ARBA00023186"/>
    </source>
</evidence>
<dbReference type="RefSeq" id="XP_033590379.1">
    <property type="nucleotide sequence ID" value="XM_033729246.1"/>
</dbReference>
<dbReference type="OrthoDB" id="273010at2759"/>